<proteinExistence type="predicted"/>
<evidence type="ECO:0000313" key="1">
    <source>
        <dbReference type="EMBL" id="KAF6746063.1"/>
    </source>
</evidence>
<comment type="caution">
    <text evidence="1">The sequence shown here is derived from an EMBL/GenBank/DDBJ whole genome shotgun (WGS) entry which is preliminary data.</text>
</comment>
<dbReference type="Proteomes" id="UP000521943">
    <property type="component" value="Unassembled WGS sequence"/>
</dbReference>
<dbReference type="Gene3D" id="3.60.130.30">
    <property type="match status" value="1"/>
</dbReference>
<dbReference type="EMBL" id="JACGCI010000096">
    <property type="protein sequence ID" value="KAF6746063.1"/>
    <property type="molecule type" value="Genomic_DNA"/>
</dbReference>
<gene>
    <name evidence="1" type="ORF">DFP72DRAFT_992873</name>
</gene>
<sequence length="308" mass="33711">MKFQLVPYEAGKNVVFVDATDRIVGGRIDKSQKSDWDSVVAEGGKCLREAREYGIANGILSEEDYFGRRGALLALPVGVSTGGGQKKPSNLYQGLRTRRLLTNSILRNKSIQRIAGAQSSAFAFLNPKLYQRYAEDLETLFKSDHDLKPNFDNSIFPACSLNCSAESVSLDHYDYGNLSYGFCALTALGDFDFRKGGHLILFELKLIIEFPPGTTCVFPSAAIRHGNTPIQPGEERMSIAQYGSGGLFRWVAYGCTTGKVLMKTAAGRKIKEAADGPTGLRWVEGLNLFSTSKSLFEDHKAQQGNGKA</sequence>
<protein>
    <submittedName>
        <fullName evidence="1">Uncharacterized protein</fullName>
    </submittedName>
</protein>
<dbReference type="AlphaFoldDB" id="A0A8H6HHT6"/>
<name>A0A8H6HHT6_9AGAR</name>
<reference evidence="1 2" key="1">
    <citation type="submission" date="2020-07" db="EMBL/GenBank/DDBJ databases">
        <title>Comparative genomics of pyrophilous fungi reveals a link between fire events and developmental genes.</title>
        <authorList>
            <consortium name="DOE Joint Genome Institute"/>
            <person name="Steindorff A.S."/>
            <person name="Carver A."/>
            <person name="Calhoun S."/>
            <person name="Stillman K."/>
            <person name="Liu H."/>
            <person name="Lipzen A."/>
            <person name="Pangilinan J."/>
            <person name="Labutti K."/>
            <person name="Bruns T.D."/>
            <person name="Grigoriev I.V."/>
        </authorList>
    </citation>
    <scope>NUCLEOTIDE SEQUENCE [LARGE SCALE GENOMIC DNA]</scope>
    <source>
        <strain evidence="1 2">CBS 144469</strain>
    </source>
</reference>
<dbReference type="OrthoDB" id="3202607at2759"/>
<keyword evidence="2" id="KW-1185">Reference proteome</keyword>
<evidence type="ECO:0000313" key="2">
    <source>
        <dbReference type="Proteomes" id="UP000521943"/>
    </source>
</evidence>
<accession>A0A8H6HHT6</accession>
<organism evidence="1 2">
    <name type="scientific">Ephemerocybe angulata</name>
    <dbReference type="NCBI Taxonomy" id="980116"/>
    <lineage>
        <taxon>Eukaryota</taxon>
        <taxon>Fungi</taxon>
        <taxon>Dikarya</taxon>
        <taxon>Basidiomycota</taxon>
        <taxon>Agaricomycotina</taxon>
        <taxon>Agaricomycetes</taxon>
        <taxon>Agaricomycetidae</taxon>
        <taxon>Agaricales</taxon>
        <taxon>Agaricineae</taxon>
        <taxon>Psathyrellaceae</taxon>
        <taxon>Ephemerocybe</taxon>
    </lineage>
</organism>